<dbReference type="AlphaFoldDB" id="A0A9X1YTD6"/>
<accession>A0A9X1YTD6</accession>
<evidence type="ECO:0000313" key="1">
    <source>
        <dbReference type="EMBL" id="MCK9797584.1"/>
    </source>
</evidence>
<dbReference type="EMBL" id="JALQCW010000013">
    <property type="protein sequence ID" value="MCK9797584.1"/>
    <property type="molecule type" value="Genomic_DNA"/>
</dbReference>
<comment type="caution">
    <text evidence="1">The sequence shown here is derived from an EMBL/GenBank/DDBJ whole genome shotgun (WGS) entry which is preliminary data.</text>
</comment>
<sequence length="774" mass="87666">MTDHSRAIGGIELEQFMDRLEAEDQGSETLLAQLRAQPLRADSLVSIDRLHSLWMNAGDATAARSVLDQDGDALLAVVPSTARGELQMNLNILRLRVANFLDQDSEILKVLESLDPTAGAPLDFDIEHYRRHRIFNELEQGSLEVALKTIDARYALTLINPARELLRSWDATDRHRRRSLVLWRHERPEEAREAALEAVSALRASGPEQDVDANDWVWLGNSLIEIIPLRLALFEQPVTQLTAGLSLPRRREWDVRLARLTARAQHALGDLPAALKICTSAALSLDSEGGDNFIEYELPWLMENRQVDAAGHRAFIDIYEMRGEMWQGTARLVHERLHQTDDPSVWWPLCVMRACNDHEVLQNFLVALPEIDTSVPAPTPLLDALYRSMEDPQAHLDNVFAEARAEAQRRSPEHPWITRLTAVYDAGIGAIDAATELALLQGAIQAGRMQDNRSAYALFCAQVKTLGLIEALQLPVPTLPSGMYAYNYAASIDDLVEKETETLPEETRDQAYTLLRYAQKAVYEQGQANMERYFSTGSGHPFDACAHLYSMLCNNLAINYRFYNGQNLYQEAIELHLRGIAASSFAEHYQGLLSNRIGLEDNPGIVDAAEQLWHYAREYGYSRHAPDDYLQSVVYALYQMDRDGEIPIWLERALKWQEDQGISDEQLSVASLFARLQVARYLAHANPENAYGLWLRYEPHVHRLQDNSLMSSAVYIFKALGRNDEAIDYCHRTLALCAPDVDYDVRCRGWIQTTLAELQAPEKPAGKSWWQIWK</sequence>
<reference evidence="1 2" key="1">
    <citation type="journal article" date="2022" name="Int. J. Syst. Evol. Microbiol.">
        <title>Pseudomonas aegrilactucae sp. nov. and Pseudomonas morbosilactucae sp. nov., pathogens causing bacterial rot of lettuce in Japan.</title>
        <authorList>
            <person name="Sawada H."/>
            <person name="Fujikawa T."/>
            <person name="Satou M."/>
        </authorList>
    </citation>
    <scope>NUCLEOTIDE SEQUENCE [LARGE SCALE GENOMIC DNA]</scope>
    <source>
        <strain evidence="1 2">MAFF 302030</strain>
    </source>
</reference>
<dbReference type="RefSeq" id="WP_268264780.1">
    <property type="nucleotide sequence ID" value="NZ_JALQCW010000013.1"/>
</dbReference>
<name>A0A9X1YTD6_9PSED</name>
<gene>
    <name evidence="1" type="ORF">M1B34_07500</name>
</gene>
<organism evidence="1 2">
    <name type="scientific">Pseudomonas morbosilactucae</name>
    <dbReference type="NCBI Taxonomy" id="2938197"/>
    <lineage>
        <taxon>Bacteria</taxon>
        <taxon>Pseudomonadati</taxon>
        <taxon>Pseudomonadota</taxon>
        <taxon>Gammaproteobacteria</taxon>
        <taxon>Pseudomonadales</taxon>
        <taxon>Pseudomonadaceae</taxon>
        <taxon>Pseudomonas</taxon>
    </lineage>
</organism>
<reference evidence="1 2" key="2">
    <citation type="journal article" date="2023" name="Plant Pathol.">
        <title>Dismantling and reorganizing Pseudomonas marginalis sensu#lato.</title>
        <authorList>
            <person name="Sawada H."/>
            <person name="Fujikawa T."/>
            <person name="Satou M."/>
        </authorList>
    </citation>
    <scope>NUCLEOTIDE SEQUENCE [LARGE SCALE GENOMIC DNA]</scope>
    <source>
        <strain evidence="1 2">MAFF 302030</strain>
    </source>
</reference>
<proteinExistence type="predicted"/>
<evidence type="ECO:0000313" key="2">
    <source>
        <dbReference type="Proteomes" id="UP001155059"/>
    </source>
</evidence>
<protein>
    <submittedName>
        <fullName evidence="1">Uncharacterized protein</fullName>
    </submittedName>
</protein>
<dbReference type="Proteomes" id="UP001155059">
    <property type="component" value="Unassembled WGS sequence"/>
</dbReference>